<accession>A0A0A9FJC6</accession>
<evidence type="ECO:0000313" key="1">
    <source>
        <dbReference type="EMBL" id="JAE11344.1"/>
    </source>
</evidence>
<protein>
    <submittedName>
        <fullName evidence="1">Uncharacterized protein</fullName>
    </submittedName>
</protein>
<name>A0A0A9FJC6_ARUDO</name>
<dbReference type="AlphaFoldDB" id="A0A0A9FJC6"/>
<proteinExistence type="predicted"/>
<organism evidence="1">
    <name type="scientific">Arundo donax</name>
    <name type="common">Giant reed</name>
    <name type="synonym">Donax arundinaceus</name>
    <dbReference type="NCBI Taxonomy" id="35708"/>
    <lineage>
        <taxon>Eukaryota</taxon>
        <taxon>Viridiplantae</taxon>
        <taxon>Streptophyta</taxon>
        <taxon>Embryophyta</taxon>
        <taxon>Tracheophyta</taxon>
        <taxon>Spermatophyta</taxon>
        <taxon>Magnoliopsida</taxon>
        <taxon>Liliopsida</taxon>
        <taxon>Poales</taxon>
        <taxon>Poaceae</taxon>
        <taxon>PACMAD clade</taxon>
        <taxon>Arundinoideae</taxon>
        <taxon>Arundineae</taxon>
        <taxon>Arundo</taxon>
    </lineage>
</organism>
<reference evidence="1" key="2">
    <citation type="journal article" date="2015" name="Data Brief">
        <title>Shoot transcriptome of the giant reed, Arundo donax.</title>
        <authorList>
            <person name="Barrero R.A."/>
            <person name="Guerrero F.D."/>
            <person name="Moolhuijzen P."/>
            <person name="Goolsby J.A."/>
            <person name="Tidwell J."/>
            <person name="Bellgard S.E."/>
            <person name="Bellgard M.I."/>
        </authorList>
    </citation>
    <scope>NUCLEOTIDE SEQUENCE</scope>
    <source>
        <tissue evidence="1">Shoot tissue taken approximately 20 cm above the soil surface</tissue>
    </source>
</reference>
<dbReference type="EMBL" id="GBRH01186552">
    <property type="protein sequence ID" value="JAE11344.1"/>
    <property type="molecule type" value="Transcribed_RNA"/>
</dbReference>
<reference evidence="1" key="1">
    <citation type="submission" date="2014-09" db="EMBL/GenBank/DDBJ databases">
        <authorList>
            <person name="Magalhaes I.L.F."/>
            <person name="Oliveira U."/>
            <person name="Santos F.R."/>
            <person name="Vidigal T.H.D.A."/>
            <person name="Brescovit A.D."/>
            <person name="Santos A.J."/>
        </authorList>
    </citation>
    <scope>NUCLEOTIDE SEQUENCE</scope>
    <source>
        <tissue evidence="1">Shoot tissue taken approximately 20 cm above the soil surface</tissue>
    </source>
</reference>
<sequence>MGTNTELQLSSNTIRGGVRFQSHKCKNNCVEQRFWEIKIHAELHTRK</sequence>